<comment type="caution">
    <text evidence="3">The sequence shown here is derived from an EMBL/GenBank/DDBJ whole genome shotgun (WGS) entry which is preliminary data.</text>
</comment>
<keyword evidence="1" id="KW-0812">Transmembrane</keyword>
<gene>
    <name evidence="3" type="ORF">HXO65_06640</name>
</gene>
<dbReference type="EMBL" id="JABZXS010000104">
    <property type="protein sequence ID" value="MBF1673862.1"/>
    <property type="molecule type" value="Genomic_DNA"/>
</dbReference>
<feature type="transmembrane region" description="Helical" evidence="1">
    <location>
        <begin position="128"/>
        <end position="152"/>
    </location>
</feature>
<feature type="transmembrane region" description="Helical" evidence="1">
    <location>
        <begin position="164"/>
        <end position="188"/>
    </location>
</feature>
<dbReference type="Gene3D" id="3.40.50.620">
    <property type="entry name" value="HUPs"/>
    <property type="match status" value="1"/>
</dbReference>
<dbReference type="InterPro" id="IPR051599">
    <property type="entry name" value="Cell_Envelope_Assoc"/>
</dbReference>
<accession>A0A930LVJ4</accession>
<keyword evidence="1" id="KW-0472">Membrane</keyword>
<dbReference type="GO" id="GO:0000270">
    <property type="term" value="P:peptidoglycan metabolic process"/>
    <property type="evidence" value="ECO:0007669"/>
    <property type="project" value="TreeGrafter"/>
</dbReference>
<evidence type="ECO:0000313" key="3">
    <source>
        <dbReference type="EMBL" id="MBF1673862.1"/>
    </source>
</evidence>
<evidence type="ECO:0000256" key="1">
    <source>
        <dbReference type="SAM" id="Phobius"/>
    </source>
</evidence>
<dbReference type="Pfam" id="PF02698">
    <property type="entry name" value="DUF218"/>
    <property type="match status" value="1"/>
</dbReference>
<dbReference type="GO" id="GO:0005886">
    <property type="term" value="C:plasma membrane"/>
    <property type="evidence" value="ECO:0007669"/>
    <property type="project" value="TreeGrafter"/>
</dbReference>
<feature type="transmembrane region" description="Helical" evidence="1">
    <location>
        <begin position="30"/>
        <end position="53"/>
    </location>
</feature>
<feature type="domain" description="DUF218" evidence="2">
    <location>
        <begin position="198"/>
        <end position="343"/>
    </location>
</feature>
<dbReference type="InterPro" id="IPR014729">
    <property type="entry name" value="Rossmann-like_a/b/a_fold"/>
</dbReference>
<feature type="transmembrane region" description="Helical" evidence="1">
    <location>
        <begin position="87"/>
        <end position="116"/>
    </location>
</feature>
<dbReference type="PANTHER" id="PTHR30336">
    <property type="entry name" value="INNER MEMBRANE PROTEIN, PROBABLE PERMEASE"/>
    <property type="match status" value="1"/>
</dbReference>
<keyword evidence="1" id="KW-1133">Transmembrane helix</keyword>
<dbReference type="CDD" id="cd06259">
    <property type="entry name" value="YdcF-like"/>
    <property type="match status" value="1"/>
</dbReference>
<dbReference type="AlphaFoldDB" id="A0A930LVJ4"/>
<protein>
    <submittedName>
        <fullName evidence="3">YdcF family protein</fullName>
    </submittedName>
</protein>
<sequence length="385" mass="42036">MILPIFSGRTLYLFFGIQFMQFLPPPGSSLYIPLVVLYALTALSPVLFICLYLRERRSVFVGWLLIVTVGLLGTSLGAMAVVSENQILLVLALLIVIIPVILSLFTPLGLTGLFLYSGVRLIAREGFSLTNSLALAAGVALIVGPFFVPGSVENVPFGGVWGTIYFYFSLVLTYFTIYAVGFTVAAALNLVNFRQQADYVVVLGSGLIGDQVTPLLAGRIDRGIEIYRKNPGSKLIMSGGQGADEEVPEGVAMTRYAVSRGIPEADIIVEDRAVNTRENLLFSYALMPEVAEGKTPKVAVVTTSYHLFRALLLARSLGLECWGAGARTKLYFAVNAFIREFIGYLSITRRRHIITLSLCTVLYIAVALFVWYLYSADLKGPGEPM</sequence>
<dbReference type="GO" id="GO:0043164">
    <property type="term" value="P:Gram-negative-bacterium-type cell wall biogenesis"/>
    <property type="evidence" value="ECO:0007669"/>
    <property type="project" value="TreeGrafter"/>
</dbReference>
<organism evidence="3 4">
    <name type="scientific">Rothia mucilaginosa</name>
    <dbReference type="NCBI Taxonomy" id="43675"/>
    <lineage>
        <taxon>Bacteria</taxon>
        <taxon>Bacillati</taxon>
        <taxon>Actinomycetota</taxon>
        <taxon>Actinomycetes</taxon>
        <taxon>Micrococcales</taxon>
        <taxon>Micrococcaceae</taxon>
        <taxon>Rothia</taxon>
    </lineage>
</organism>
<feature type="transmembrane region" description="Helical" evidence="1">
    <location>
        <begin position="353"/>
        <end position="374"/>
    </location>
</feature>
<dbReference type="PANTHER" id="PTHR30336:SF18">
    <property type="entry name" value="MEMBRANE PROTEIN"/>
    <property type="match status" value="1"/>
</dbReference>
<name>A0A930LVJ4_9MICC</name>
<proteinExistence type="predicted"/>
<evidence type="ECO:0000259" key="2">
    <source>
        <dbReference type="Pfam" id="PF02698"/>
    </source>
</evidence>
<evidence type="ECO:0000313" key="4">
    <source>
        <dbReference type="Proteomes" id="UP000785653"/>
    </source>
</evidence>
<reference evidence="3" key="1">
    <citation type="submission" date="2020-04" db="EMBL/GenBank/DDBJ databases">
        <title>Deep metagenomics examines the oral microbiome during advanced dental caries in children, revealing novel taxa and co-occurrences with host molecules.</title>
        <authorList>
            <person name="Baker J.L."/>
            <person name="Morton J.T."/>
            <person name="Dinis M."/>
            <person name="Alvarez R."/>
            <person name="Tran N.C."/>
            <person name="Knight R."/>
            <person name="Edlund A."/>
        </authorList>
    </citation>
    <scope>NUCLEOTIDE SEQUENCE</scope>
    <source>
        <strain evidence="3">JCVI_47_bin.3</strain>
    </source>
</reference>
<feature type="transmembrane region" description="Helical" evidence="1">
    <location>
        <begin position="60"/>
        <end position="81"/>
    </location>
</feature>
<dbReference type="InterPro" id="IPR003848">
    <property type="entry name" value="DUF218"/>
</dbReference>
<dbReference type="Proteomes" id="UP000785653">
    <property type="component" value="Unassembled WGS sequence"/>
</dbReference>